<accession>A0A7W6JZP7</accession>
<keyword evidence="6" id="KW-0489">Methyltransferase</keyword>
<evidence type="ECO:0000313" key="7">
    <source>
        <dbReference type="Proteomes" id="UP000584824"/>
    </source>
</evidence>
<dbReference type="PANTHER" id="PTHR12714">
    <property type="entry name" value="PROTEIN-S ISOPRENYLCYSTEINE O-METHYLTRANSFERASE"/>
    <property type="match status" value="1"/>
</dbReference>
<keyword evidence="3 5" id="KW-1133">Transmembrane helix</keyword>
<feature type="transmembrane region" description="Helical" evidence="5">
    <location>
        <begin position="20"/>
        <end position="36"/>
    </location>
</feature>
<dbReference type="Gene3D" id="1.20.120.1630">
    <property type="match status" value="1"/>
</dbReference>
<proteinExistence type="predicted"/>
<dbReference type="AlphaFoldDB" id="A0A7W6JZP7"/>
<comment type="caution">
    <text evidence="6">The sequence shown here is derived from an EMBL/GenBank/DDBJ whole genome shotgun (WGS) entry which is preliminary data.</text>
</comment>
<evidence type="ECO:0000313" key="6">
    <source>
        <dbReference type="EMBL" id="MBB4102478.1"/>
    </source>
</evidence>
<dbReference type="EMBL" id="JACIDU010000003">
    <property type="protein sequence ID" value="MBB4102478.1"/>
    <property type="molecule type" value="Genomic_DNA"/>
</dbReference>
<keyword evidence="7" id="KW-1185">Reference proteome</keyword>
<dbReference type="InterPro" id="IPR007318">
    <property type="entry name" value="Phopholipid_MeTrfase"/>
</dbReference>
<dbReference type="PANTHER" id="PTHR12714:SF24">
    <property type="entry name" value="SLR1182 PROTEIN"/>
    <property type="match status" value="1"/>
</dbReference>
<reference evidence="6 7" key="1">
    <citation type="submission" date="2020-08" db="EMBL/GenBank/DDBJ databases">
        <title>Genomic Encyclopedia of Type Strains, Phase IV (KMG-IV): sequencing the most valuable type-strain genomes for metagenomic binning, comparative biology and taxonomic classification.</title>
        <authorList>
            <person name="Goeker M."/>
        </authorList>
    </citation>
    <scope>NUCLEOTIDE SEQUENCE [LARGE SCALE GENOMIC DNA]</scope>
    <source>
        <strain evidence="6 7">DSM 26385</strain>
    </source>
</reference>
<dbReference type="GO" id="GO:0012505">
    <property type="term" value="C:endomembrane system"/>
    <property type="evidence" value="ECO:0007669"/>
    <property type="project" value="UniProtKB-SubCell"/>
</dbReference>
<dbReference type="GO" id="GO:0008168">
    <property type="term" value="F:methyltransferase activity"/>
    <property type="evidence" value="ECO:0007669"/>
    <property type="project" value="UniProtKB-KW"/>
</dbReference>
<protein>
    <submittedName>
        <fullName evidence="6">Protein-S-isoprenylcysteine O-methyltransferase Ste14</fullName>
    </submittedName>
</protein>
<evidence type="ECO:0000256" key="3">
    <source>
        <dbReference type="ARBA" id="ARBA00022989"/>
    </source>
</evidence>
<name>A0A7W6JZP7_9HYPH</name>
<dbReference type="RefSeq" id="WP_183790077.1">
    <property type="nucleotide sequence ID" value="NZ_JACIDU010000003.1"/>
</dbReference>
<dbReference type="Pfam" id="PF04191">
    <property type="entry name" value="PEMT"/>
    <property type="match status" value="1"/>
</dbReference>
<evidence type="ECO:0000256" key="5">
    <source>
        <dbReference type="SAM" id="Phobius"/>
    </source>
</evidence>
<evidence type="ECO:0000256" key="4">
    <source>
        <dbReference type="ARBA" id="ARBA00023136"/>
    </source>
</evidence>
<organism evidence="6 7">
    <name type="scientific">Allorhizobium borbori</name>
    <dbReference type="NCBI Taxonomy" id="485907"/>
    <lineage>
        <taxon>Bacteria</taxon>
        <taxon>Pseudomonadati</taxon>
        <taxon>Pseudomonadota</taxon>
        <taxon>Alphaproteobacteria</taxon>
        <taxon>Hyphomicrobiales</taxon>
        <taxon>Rhizobiaceae</taxon>
        <taxon>Rhizobium/Agrobacterium group</taxon>
        <taxon>Allorhizobium</taxon>
    </lineage>
</organism>
<comment type="subcellular location">
    <subcellularLocation>
        <location evidence="1">Endomembrane system</location>
        <topology evidence="1">Multi-pass membrane protein</topology>
    </subcellularLocation>
</comment>
<keyword evidence="4 5" id="KW-0472">Membrane</keyword>
<keyword evidence="6" id="KW-0808">Transferase</keyword>
<dbReference type="GO" id="GO:0032259">
    <property type="term" value="P:methylation"/>
    <property type="evidence" value="ECO:0007669"/>
    <property type="project" value="UniProtKB-KW"/>
</dbReference>
<dbReference type="Proteomes" id="UP000584824">
    <property type="component" value="Unassembled WGS sequence"/>
</dbReference>
<evidence type="ECO:0000256" key="2">
    <source>
        <dbReference type="ARBA" id="ARBA00022692"/>
    </source>
</evidence>
<feature type="transmembrane region" description="Helical" evidence="5">
    <location>
        <begin position="48"/>
        <end position="66"/>
    </location>
</feature>
<keyword evidence="2 5" id="KW-0812">Transmembrane</keyword>
<evidence type="ECO:0000256" key="1">
    <source>
        <dbReference type="ARBA" id="ARBA00004127"/>
    </source>
</evidence>
<sequence length="159" mass="17841">MNIAVDAFHIKPQNFPWPPIHFAIALIAGFILRQVAPLAMAGGFTSEAIGATLIAFAIFVGVWAVFTMRGGDTAILPNRPARHLITRGPFRFTRNPIYLGYILTLVGCGLLTSDAWFFIAAMLTVMVMTLVSVRREEMHLLARFGAEFERYCRRTPRWL</sequence>
<gene>
    <name evidence="6" type="ORF">GGQ66_001013</name>
</gene>